<protein>
    <recommendedName>
        <fullName evidence="1">Rhodanese domain-containing protein</fullName>
    </recommendedName>
</protein>
<dbReference type="PANTHER" id="PTHR10828:SF38">
    <property type="entry name" value="ARSENICAL-RESISTANCE PROTEIN 2-RELATED"/>
    <property type="match status" value="1"/>
</dbReference>
<dbReference type="OrthoDB" id="102559at2759"/>
<dbReference type="STRING" id="1314800.A0A1B7NB89"/>
<feature type="domain" description="Rhodanese" evidence="1">
    <location>
        <begin position="28"/>
        <end position="126"/>
    </location>
</feature>
<dbReference type="SUPFAM" id="SSF52821">
    <property type="entry name" value="Rhodanese/Cell cycle control phosphatase"/>
    <property type="match status" value="1"/>
</dbReference>
<evidence type="ECO:0000259" key="1">
    <source>
        <dbReference type="PROSITE" id="PS50206"/>
    </source>
</evidence>
<dbReference type="Pfam" id="PF00581">
    <property type="entry name" value="Rhodanese"/>
    <property type="match status" value="1"/>
</dbReference>
<keyword evidence="3" id="KW-1185">Reference proteome</keyword>
<accession>A0A1B7NB89</accession>
<proteinExistence type="predicted"/>
<evidence type="ECO:0000313" key="3">
    <source>
        <dbReference type="Proteomes" id="UP000092154"/>
    </source>
</evidence>
<dbReference type="InParanoid" id="A0A1B7NB89"/>
<reference evidence="2 3" key="1">
    <citation type="submission" date="2016-06" db="EMBL/GenBank/DDBJ databases">
        <title>Comparative genomics of the ectomycorrhizal sister species Rhizopogon vinicolor and Rhizopogon vesiculosus (Basidiomycota: Boletales) reveals a divergence of the mating type B locus.</title>
        <authorList>
            <consortium name="DOE Joint Genome Institute"/>
            <person name="Mujic A.B."/>
            <person name="Kuo A."/>
            <person name="Tritt A."/>
            <person name="Lipzen A."/>
            <person name="Chen C."/>
            <person name="Johnson J."/>
            <person name="Sharma A."/>
            <person name="Barry K."/>
            <person name="Grigoriev I.V."/>
            <person name="Spatafora J.W."/>
        </authorList>
    </citation>
    <scope>NUCLEOTIDE SEQUENCE [LARGE SCALE GENOMIC DNA]</scope>
    <source>
        <strain evidence="2 3">AM-OR11-026</strain>
    </source>
</reference>
<evidence type="ECO:0000313" key="2">
    <source>
        <dbReference type="EMBL" id="OAX42157.1"/>
    </source>
</evidence>
<dbReference type="AlphaFoldDB" id="A0A1B7NB89"/>
<dbReference type="InterPro" id="IPR036873">
    <property type="entry name" value="Rhodanese-like_dom_sf"/>
</dbReference>
<dbReference type="InterPro" id="IPR001763">
    <property type="entry name" value="Rhodanese-like_dom"/>
</dbReference>
<dbReference type="GO" id="GO:0005737">
    <property type="term" value="C:cytoplasm"/>
    <property type="evidence" value="ECO:0007669"/>
    <property type="project" value="TreeGrafter"/>
</dbReference>
<dbReference type="PROSITE" id="PS50206">
    <property type="entry name" value="RHODANESE_3"/>
    <property type="match status" value="1"/>
</dbReference>
<gene>
    <name evidence="2" type="ORF">K503DRAFT_780152</name>
</gene>
<dbReference type="PANTHER" id="PTHR10828">
    <property type="entry name" value="M-PHASE INDUCER PHOSPHATASE DUAL SPECIFICITY PHOSPHATASE CDC25"/>
    <property type="match status" value="1"/>
</dbReference>
<dbReference type="Proteomes" id="UP000092154">
    <property type="component" value="Unassembled WGS sequence"/>
</dbReference>
<dbReference type="Gene3D" id="3.40.250.10">
    <property type="entry name" value="Rhodanese-like domain"/>
    <property type="match status" value="1"/>
</dbReference>
<dbReference type="GO" id="GO:0004725">
    <property type="term" value="F:protein tyrosine phosphatase activity"/>
    <property type="evidence" value="ECO:0007669"/>
    <property type="project" value="TreeGrafter"/>
</dbReference>
<sequence>MVQGMTGTVRLLTGIQELAKLMKSDKVPGKDYLIVDVRDEDWTGGNIKGSQNYPSQRFLTEVDDLVKDTKDVPIMIFHCQLSQERGPKAARVYEETCNALHDTNHDVRVLQGGFVQFGVSYKNVSPTSYFKDDPELVENWREVIW</sequence>
<dbReference type="GO" id="GO:0005634">
    <property type="term" value="C:nucleus"/>
    <property type="evidence" value="ECO:0007669"/>
    <property type="project" value="TreeGrafter"/>
</dbReference>
<dbReference type="EMBL" id="KV448163">
    <property type="protein sequence ID" value="OAX42157.1"/>
    <property type="molecule type" value="Genomic_DNA"/>
</dbReference>
<name>A0A1B7NB89_9AGAM</name>
<dbReference type="SMART" id="SM00450">
    <property type="entry name" value="RHOD"/>
    <property type="match status" value="1"/>
</dbReference>
<organism evidence="2 3">
    <name type="scientific">Rhizopogon vinicolor AM-OR11-026</name>
    <dbReference type="NCBI Taxonomy" id="1314800"/>
    <lineage>
        <taxon>Eukaryota</taxon>
        <taxon>Fungi</taxon>
        <taxon>Dikarya</taxon>
        <taxon>Basidiomycota</taxon>
        <taxon>Agaricomycotina</taxon>
        <taxon>Agaricomycetes</taxon>
        <taxon>Agaricomycetidae</taxon>
        <taxon>Boletales</taxon>
        <taxon>Suillineae</taxon>
        <taxon>Rhizopogonaceae</taxon>
        <taxon>Rhizopogon</taxon>
    </lineage>
</organism>